<evidence type="ECO:0000259" key="5">
    <source>
        <dbReference type="Pfam" id="PF01814"/>
    </source>
</evidence>
<dbReference type="InterPro" id="IPR002063">
    <property type="entry name" value="Haemerythrin"/>
</dbReference>
<feature type="domain" description="Hemerythrin-like" evidence="5">
    <location>
        <begin position="19"/>
        <end position="119"/>
    </location>
</feature>
<feature type="binding site" evidence="4">
    <location>
        <position position="108"/>
    </location>
    <ligand>
        <name>Fe cation</name>
        <dbReference type="ChEBI" id="CHEBI:24875"/>
        <label>2</label>
    </ligand>
</feature>
<evidence type="ECO:0000256" key="4">
    <source>
        <dbReference type="PIRSR" id="PIRSR002033-1"/>
    </source>
</evidence>
<dbReference type="InterPro" id="IPR035938">
    <property type="entry name" value="Hemerythrin-like_sf"/>
</dbReference>
<dbReference type="InterPro" id="IPR016131">
    <property type="entry name" value="Haemerythrin_Fe_BS"/>
</dbReference>
<dbReference type="SUPFAM" id="SSF47188">
    <property type="entry name" value="Hemerythrin-like"/>
    <property type="match status" value="1"/>
</dbReference>
<evidence type="ECO:0000256" key="3">
    <source>
        <dbReference type="ARBA" id="ARBA00023004"/>
    </source>
</evidence>
<evidence type="ECO:0000256" key="2">
    <source>
        <dbReference type="ARBA" id="ARBA00022723"/>
    </source>
</evidence>
<dbReference type="Gene3D" id="1.20.120.50">
    <property type="entry name" value="Hemerythrin-like"/>
    <property type="match status" value="1"/>
</dbReference>
<organism evidence="6">
    <name type="scientific">Paramphinome jeffreysii</name>
    <name type="common">Polychaete worm</name>
    <name type="synonym">Hipponoe jeffreysii</name>
    <dbReference type="NCBI Taxonomy" id="222009"/>
    <lineage>
        <taxon>Eukaryota</taxon>
        <taxon>Metazoa</taxon>
        <taxon>Spiralia</taxon>
        <taxon>Lophotrochozoa</taxon>
        <taxon>Annelida</taxon>
        <taxon>Polychaeta</taxon>
        <taxon>Errantia</taxon>
        <taxon>Eunicida</taxon>
        <taxon>Amphinomidae</taxon>
        <taxon>Paramphinome</taxon>
    </lineage>
</organism>
<feature type="binding site" evidence="4">
    <location>
        <position position="60"/>
    </location>
    <ligand>
        <name>Fe cation</name>
        <dbReference type="ChEBI" id="CHEBI:24875"/>
        <label>1</label>
    </ligand>
</feature>
<name>A0A1S6QCS1_PARJE</name>
<keyword evidence="2 4" id="KW-0479">Metal-binding</keyword>
<feature type="binding site" evidence="4">
    <location>
        <position position="26"/>
    </location>
    <ligand>
        <name>Fe cation</name>
        <dbReference type="ChEBI" id="CHEBI:24875"/>
        <label>1</label>
    </ligand>
</feature>
<dbReference type="GO" id="GO:0005506">
    <property type="term" value="F:iron ion binding"/>
    <property type="evidence" value="ECO:0007669"/>
    <property type="project" value="InterPro"/>
</dbReference>
<protein>
    <submittedName>
        <fullName evidence="6">Hemerythrin</fullName>
    </submittedName>
</protein>
<dbReference type="InterPro" id="IPR012827">
    <property type="entry name" value="Hemerythrin_metal-bd"/>
</dbReference>
<dbReference type="AlphaFoldDB" id="A0A1S6QCS1"/>
<dbReference type="NCBIfam" id="TIGR02481">
    <property type="entry name" value="hemeryth_dom"/>
    <property type="match status" value="1"/>
</dbReference>
<feature type="binding site" evidence="4">
    <location>
        <position position="75"/>
    </location>
    <ligand>
        <name>Fe cation</name>
        <dbReference type="ChEBI" id="CHEBI:24875"/>
        <label>2</label>
    </ligand>
</feature>
<comment type="similarity">
    <text evidence="1">Belongs to the hemerythrin family.</text>
</comment>
<feature type="binding site" evidence="4">
    <location>
        <position position="60"/>
    </location>
    <ligand>
        <name>Fe cation</name>
        <dbReference type="ChEBI" id="CHEBI:24875"/>
        <label>2</label>
    </ligand>
</feature>
<evidence type="ECO:0000313" key="6">
    <source>
        <dbReference type="EMBL" id="AQV13723.1"/>
    </source>
</evidence>
<dbReference type="PANTHER" id="PTHR37164">
    <property type="entry name" value="BACTERIOHEMERYTHRIN"/>
    <property type="match status" value="1"/>
</dbReference>
<reference evidence="6" key="1">
    <citation type="submission" date="2016-10" db="EMBL/GenBank/DDBJ databases">
        <title>Discovery and evolution of novel hemerythrin genes in annelid worms.</title>
        <authorList>
            <person name="Costa-Paiva E.M."/>
            <person name="Whelan N.V."/>
            <person name="Waits D.S."/>
            <person name="Santos S."/>
            <person name="Schrago C.G."/>
            <person name="Halanych K.M."/>
        </authorList>
    </citation>
    <scope>NUCLEOTIDE SEQUENCE</scope>
</reference>
<dbReference type="PIRSF" id="PIRSF002033">
    <property type="entry name" value="Hemerythrin"/>
    <property type="match status" value="1"/>
</dbReference>
<feature type="binding site" evidence="4">
    <location>
        <position position="79"/>
    </location>
    <ligand>
        <name>Fe cation</name>
        <dbReference type="ChEBI" id="CHEBI:24875"/>
        <label>2</label>
    </ligand>
</feature>
<dbReference type="Pfam" id="PF01814">
    <property type="entry name" value="Hemerythrin"/>
    <property type="match status" value="1"/>
</dbReference>
<accession>A0A1S6QCS1</accession>
<evidence type="ECO:0000256" key="1">
    <source>
        <dbReference type="ARBA" id="ARBA00010587"/>
    </source>
</evidence>
<dbReference type="NCBIfam" id="TIGR00058">
    <property type="entry name" value="Hemerythrin"/>
    <property type="match status" value="1"/>
</dbReference>
<sequence>MGFTIPEPYAWDESFRVDYDSLDHEHQNLFKAIFDCAAAPGDGGKLAALVDVTSGHFSNEEGMMSSAGYGDYAAHKKMHDEFLGKIKGLSAPINDDTVKFAKNWLVTHIKATDHKYKGKL</sequence>
<dbReference type="PRINTS" id="PR00186">
    <property type="entry name" value="HEMERYTHRIN"/>
</dbReference>
<dbReference type="EMBL" id="KY007425">
    <property type="protein sequence ID" value="AQV13723.1"/>
    <property type="molecule type" value="mRNA"/>
</dbReference>
<proteinExistence type="evidence at transcript level"/>
<feature type="binding site" evidence="4">
    <location>
        <position position="56"/>
    </location>
    <ligand>
        <name>Fe cation</name>
        <dbReference type="ChEBI" id="CHEBI:24875"/>
        <label>1</label>
    </ligand>
</feature>
<dbReference type="PROSITE" id="PS00550">
    <property type="entry name" value="HEMERYTHRINS"/>
    <property type="match status" value="1"/>
</dbReference>
<keyword evidence="3 4" id="KW-0408">Iron</keyword>
<dbReference type="PANTHER" id="PTHR37164:SF1">
    <property type="entry name" value="BACTERIOHEMERYTHRIN"/>
    <property type="match status" value="1"/>
</dbReference>
<dbReference type="InterPro" id="IPR012312">
    <property type="entry name" value="Hemerythrin-like"/>
</dbReference>
<dbReference type="CDD" id="cd12107">
    <property type="entry name" value="Hemerythrin"/>
    <property type="match status" value="1"/>
</dbReference>
<dbReference type="InterPro" id="IPR050669">
    <property type="entry name" value="Hemerythrin"/>
</dbReference>
<feature type="binding site" evidence="4">
    <location>
        <position position="113"/>
    </location>
    <ligand>
        <name>Fe cation</name>
        <dbReference type="ChEBI" id="CHEBI:24875"/>
        <label>1</label>
    </ligand>
</feature>
<feature type="binding site" evidence="4">
    <location>
        <position position="113"/>
    </location>
    <ligand>
        <name>Fe cation</name>
        <dbReference type="ChEBI" id="CHEBI:24875"/>
        <label>2</label>
    </ligand>
</feature>